<sequence length="58" mass="6450">MNTACYKTGAILVCFTDTVVLASITNMEIHPHKSPQLVFQMLFLRTVLQTAILPMHGC</sequence>
<dbReference type="STRING" id="641524.ADICYQ_3048"/>
<gene>
    <name evidence="1" type="ORF">ADICYQ_3048</name>
</gene>
<dbReference type="Proteomes" id="UP000014974">
    <property type="component" value="Unassembled WGS sequence"/>
</dbReference>
<proteinExistence type="predicted"/>
<organism evidence="1 2">
    <name type="scientific">Cyclobacterium qasimii M12-11B</name>
    <dbReference type="NCBI Taxonomy" id="641524"/>
    <lineage>
        <taxon>Bacteria</taxon>
        <taxon>Pseudomonadati</taxon>
        <taxon>Bacteroidota</taxon>
        <taxon>Cytophagia</taxon>
        <taxon>Cytophagales</taxon>
        <taxon>Cyclobacteriaceae</taxon>
        <taxon>Cyclobacterium</taxon>
    </lineage>
</organism>
<protein>
    <submittedName>
        <fullName evidence="1">Uncharacterized protein</fullName>
    </submittedName>
</protein>
<dbReference type="EMBL" id="ATNM01000110">
    <property type="protein sequence ID" value="EPR67976.1"/>
    <property type="molecule type" value="Genomic_DNA"/>
</dbReference>
<accession>S7VDA2</accession>
<reference evidence="1 2" key="1">
    <citation type="journal article" date="2013" name="Genome Announc.">
        <title>Draft Genome Sequence of Cyclobacterium qasimii Strain M12-11BT, Isolated from Arctic Marine Sediment.</title>
        <authorList>
            <person name="Shivaji S."/>
            <person name="Ara S."/>
            <person name="Singh A."/>
            <person name="Kumar Pinnaka A."/>
        </authorList>
    </citation>
    <scope>NUCLEOTIDE SEQUENCE [LARGE SCALE GENOMIC DNA]</scope>
    <source>
        <strain evidence="1 2">M12-11B</strain>
    </source>
</reference>
<dbReference type="AlphaFoldDB" id="S7VDA2"/>
<evidence type="ECO:0000313" key="1">
    <source>
        <dbReference type="EMBL" id="EPR67976.1"/>
    </source>
</evidence>
<name>S7VDA2_9BACT</name>
<evidence type="ECO:0000313" key="2">
    <source>
        <dbReference type="Proteomes" id="UP000014974"/>
    </source>
</evidence>
<comment type="caution">
    <text evidence="1">The sequence shown here is derived from an EMBL/GenBank/DDBJ whole genome shotgun (WGS) entry which is preliminary data.</text>
</comment>